<reference evidence="5" key="1">
    <citation type="submission" date="2021-05" db="EMBL/GenBank/DDBJ databases">
        <title>A free-living protist that lacks canonical eukaryotic 1 DNA replication and segregation systems.</title>
        <authorList>
            <person name="Salas-Leiva D.E."/>
            <person name="Tromer E.C."/>
            <person name="Curtis B.A."/>
            <person name="Jerlstrom-Hultqvist J."/>
            <person name="Kolisko M."/>
            <person name="Yi Z."/>
            <person name="Salas-Leiva J.S."/>
            <person name="Gallot-Lavallee L."/>
            <person name="Kops G.J.P.L."/>
            <person name="Archibald J.M."/>
            <person name="Simpson A.G.B."/>
            <person name="Roger A.J."/>
        </authorList>
    </citation>
    <scope>NUCLEOTIDE SEQUENCE</scope>
    <source>
        <strain evidence="5">BICM</strain>
    </source>
</reference>
<protein>
    <submittedName>
        <fullName evidence="5">DNA polymerase epsilon subunit C, Chrac1</fullName>
    </submittedName>
</protein>
<dbReference type="Pfam" id="PF00808">
    <property type="entry name" value="CBFD_NFYB_HMF"/>
    <property type="match status" value="1"/>
</dbReference>
<dbReference type="AlphaFoldDB" id="A0A8J6BAA0"/>
<keyword evidence="2" id="KW-0539">Nucleus</keyword>
<dbReference type="GO" id="GO:0005634">
    <property type="term" value="C:nucleus"/>
    <property type="evidence" value="ECO:0007669"/>
    <property type="project" value="UniProtKB-SubCell"/>
</dbReference>
<dbReference type="PANTHER" id="PTHR10252">
    <property type="entry name" value="HISTONE-LIKE TRANSCRIPTION FACTOR CCAAT-RELATED"/>
    <property type="match status" value="1"/>
</dbReference>
<dbReference type="CDD" id="cd22929">
    <property type="entry name" value="HFD_POLE4-like"/>
    <property type="match status" value="1"/>
</dbReference>
<feature type="domain" description="Transcription factor CBF/NF-Y/archaeal histone" evidence="4">
    <location>
        <begin position="7"/>
        <end position="70"/>
    </location>
</feature>
<evidence type="ECO:0000259" key="4">
    <source>
        <dbReference type="Pfam" id="PF00808"/>
    </source>
</evidence>
<dbReference type="Proteomes" id="UP000717585">
    <property type="component" value="Unassembled WGS sequence"/>
</dbReference>
<gene>
    <name evidence="5" type="ORF">J8273_0889</name>
</gene>
<sequence length="104" mass="11353">MGKESLFLPITRTDNILKSDPDFPPASRDTIALITRATELFVQELSKSAGKNTKARGAKTLSYDDVANVVANDSRFAFLNDEIPRTQPYKGPAGAPEHTSSDKK</sequence>
<dbReference type="InterPro" id="IPR009072">
    <property type="entry name" value="Histone-fold"/>
</dbReference>
<dbReference type="EMBL" id="JAHDYR010000002">
    <property type="protein sequence ID" value="KAG9397399.1"/>
    <property type="molecule type" value="Genomic_DNA"/>
</dbReference>
<evidence type="ECO:0000256" key="1">
    <source>
        <dbReference type="ARBA" id="ARBA00004123"/>
    </source>
</evidence>
<dbReference type="GO" id="GO:0046982">
    <property type="term" value="F:protein heterodimerization activity"/>
    <property type="evidence" value="ECO:0007669"/>
    <property type="project" value="InterPro"/>
</dbReference>
<dbReference type="PANTHER" id="PTHR10252:SF54">
    <property type="entry name" value="CHROMATIN ACCESSIBILITY COMPLEX PROTEIN 1"/>
    <property type="match status" value="1"/>
</dbReference>
<evidence type="ECO:0000256" key="3">
    <source>
        <dbReference type="SAM" id="MobiDB-lite"/>
    </source>
</evidence>
<dbReference type="OrthoDB" id="636685at2759"/>
<comment type="subcellular location">
    <subcellularLocation>
        <location evidence="1">Nucleus</location>
    </subcellularLocation>
</comment>
<evidence type="ECO:0000256" key="2">
    <source>
        <dbReference type="ARBA" id="ARBA00023242"/>
    </source>
</evidence>
<keyword evidence="6" id="KW-1185">Reference proteome</keyword>
<evidence type="ECO:0000313" key="6">
    <source>
        <dbReference type="Proteomes" id="UP000717585"/>
    </source>
</evidence>
<dbReference type="InterPro" id="IPR003958">
    <property type="entry name" value="CBFA_NFYB_domain"/>
</dbReference>
<accession>A0A8J6BAA0</accession>
<comment type="caution">
    <text evidence="5">The sequence shown here is derived from an EMBL/GenBank/DDBJ whole genome shotgun (WGS) entry which is preliminary data.</text>
</comment>
<dbReference type="InterPro" id="IPR050568">
    <property type="entry name" value="Transcr_DNA_Rep_Reg"/>
</dbReference>
<proteinExistence type="predicted"/>
<dbReference type="SUPFAM" id="SSF47113">
    <property type="entry name" value="Histone-fold"/>
    <property type="match status" value="1"/>
</dbReference>
<organism evidence="5 6">
    <name type="scientific">Carpediemonas membranifera</name>
    <dbReference type="NCBI Taxonomy" id="201153"/>
    <lineage>
        <taxon>Eukaryota</taxon>
        <taxon>Metamonada</taxon>
        <taxon>Carpediemonas-like organisms</taxon>
        <taxon>Carpediemonas</taxon>
    </lineage>
</organism>
<name>A0A8J6BAA0_9EUKA</name>
<dbReference type="Gene3D" id="1.10.20.10">
    <property type="entry name" value="Histone, subunit A"/>
    <property type="match status" value="1"/>
</dbReference>
<feature type="region of interest" description="Disordered" evidence="3">
    <location>
        <begin position="81"/>
        <end position="104"/>
    </location>
</feature>
<evidence type="ECO:0000313" key="5">
    <source>
        <dbReference type="EMBL" id="KAG9397399.1"/>
    </source>
</evidence>